<dbReference type="Proteomes" id="UP000223759">
    <property type="component" value="Unassembled WGS sequence"/>
</dbReference>
<sequence>MWDFFQTVRHRHSIRRYQKDMPVEAEKLHAILETAVTGPSAGDLQSYRIICVQDEGLRQKLAEAANGQSFVADAPVCLVFCTDTQRAAQEYGERGRTLFAVQDATIAAAYAQLATVAAGMASTWVGFFDEQAVAKLLNLEAGITPVALMCVGYPAEIPTASPRRRLDEVISHR</sequence>
<dbReference type="SUPFAM" id="SSF55469">
    <property type="entry name" value="FMN-dependent nitroreductase-like"/>
    <property type="match status" value="1"/>
</dbReference>
<evidence type="ECO:0000259" key="6">
    <source>
        <dbReference type="Pfam" id="PF00881"/>
    </source>
</evidence>
<comment type="cofactor">
    <cofactor evidence="1">
        <name>FMN</name>
        <dbReference type="ChEBI" id="CHEBI:58210"/>
    </cofactor>
</comment>
<name>A0A1R3VPU9_9GAMM</name>
<gene>
    <name evidence="7" type="ORF">SAMN05216526_0672</name>
</gene>
<evidence type="ECO:0000313" key="8">
    <source>
        <dbReference type="Proteomes" id="UP000223759"/>
    </source>
</evidence>
<keyword evidence="4" id="KW-0288">FMN</keyword>
<evidence type="ECO:0000256" key="3">
    <source>
        <dbReference type="ARBA" id="ARBA00022630"/>
    </source>
</evidence>
<dbReference type="PANTHER" id="PTHR43673:SF2">
    <property type="entry name" value="NITROREDUCTASE"/>
    <property type="match status" value="1"/>
</dbReference>
<dbReference type="GO" id="GO:0016491">
    <property type="term" value="F:oxidoreductase activity"/>
    <property type="evidence" value="ECO:0007669"/>
    <property type="project" value="UniProtKB-KW"/>
</dbReference>
<comment type="similarity">
    <text evidence="2">Belongs to the nitroreductase family.</text>
</comment>
<dbReference type="Gene3D" id="3.40.109.10">
    <property type="entry name" value="NADH Oxidase"/>
    <property type="match status" value="1"/>
</dbReference>
<evidence type="ECO:0000256" key="5">
    <source>
        <dbReference type="ARBA" id="ARBA00023002"/>
    </source>
</evidence>
<evidence type="ECO:0000256" key="4">
    <source>
        <dbReference type="ARBA" id="ARBA00022643"/>
    </source>
</evidence>
<evidence type="ECO:0000313" key="7">
    <source>
        <dbReference type="EMBL" id="SIT66705.1"/>
    </source>
</evidence>
<dbReference type="InterPro" id="IPR000415">
    <property type="entry name" value="Nitroreductase-like"/>
</dbReference>
<organism evidence="7 8">
    <name type="scientific">Ectothiorhodosinus mongolicus</name>
    <dbReference type="NCBI Taxonomy" id="233100"/>
    <lineage>
        <taxon>Bacteria</taxon>
        <taxon>Pseudomonadati</taxon>
        <taxon>Pseudomonadota</taxon>
        <taxon>Gammaproteobacteria</taxon>
        <taxon>Chromatiales</taxon>
        <taxon>Ectothiorhodospiraceae</taxon>
        <taxon>Ectothiorhodosinus</taxon>
    </lineage>
</organism>
<dbReference type="STRING" id="233100.SAMN05216526_0672"/>
<keyword evidence="8" id="KW-1185">Reference proteome</keyword>
<accession>A0A1R3VPU9</accession>
<dbReference type="AlphaFoldDB" id="A0A1R3VPU9"/>
<dbReference type="EMBL" id="FTPK01000001">
    <property type="protein sequence ID" value="SIT66705.1"/>
    <property type="molecule type" value="Genomic_DNA"/>
</dbReference>
<dbReference type="RefSeq" id="WP_076754910.1">
    <property type="nucleotide sequence ID" value="NZ_CP023018.1"/>
</dbReference>
<dbReference type="Pfam" id="PF00881">
    <property type="entry name" value="Nitroreductase"/>
    <property type="match status" value="1"/>
</dbReference>
<evidence type="ECO:0000256" key="2">
    <source>
        <dbReference type="ARBA" id="ARBA00007118"/>
    </source>
</evidence>
<dbReference type="OrthoDB" id="3181400at2"/>
<dbReference type="InterPro" id="IPR029479">
    <property type="entry name" value="Nitroreductase"/>
</dbReference>
<feature type="domain" description="Nitroreductase" evidence="6">
    <location>
        <begin position="67"/>
        <end position="153"/>
    </location>
</feature>
<evidence type="ECO:0000256" key="1">
    <source>
        <dbReference type="ARBA" id="ARBA00001917"/>
    </source>
</evidence>
<protein>
    <submittedName>
        <fullName evidence="7">Nitroreductase</fullName>
    </submittedName>
</protein>
<dbReference type="PANTHER" id="PTHR43673">
    <property type="entry name" value="NAD(P)H NITROREDUCTASE YDGI-RELATED"/>
    <property type="match status" value="1"/>
</dbReference>
<keyword evidence="5" id="KW-0560">Oxidoreductase</keyword>
<keyword evidence="3" id="KW-0285">Flavoprotein</keyword>
<reference evidence="7 8" key="1">
    <citation type="submission" date="2017-01" db="EMBL/GenBank/DDBJ databases">
        <authorList>
            <person name="Mah S.A."/>
            <person name="Swanson W.J."/>
            <person name="Moy G.W."/>
            <person name="Vacquier V.D."/>
        </authorList>
    </citation>
    <scope>NUCLEOTIDE SEQUENCE [LARGE SCALE GENOMIC DNA]</scope>
    <source>
        <strain evidence="7 8">M9</strain>
    </source>
</reference>
<proteinExistence type="inferred from homology"/>